<comment type="function">
    <text evidence="9">Part of the ABC transporter complex CysAWTP (TC 3.A.1.6.1) involved in sulfate/thiosulfate import. Probably responsible for the translocation of the substrate across the membrane.</text>
</comment>
<evidence type="ECO:0000256" key="7">
    <source>
        <dbReference type="ARBA" id="ARBA00023032"/>
    </source>
</evidence>
<dbReference type="PANTHER" id="PTHR30406:SF8">
    <property type="entry name" value="SULFATE TRANSPORT SYSTEM PERMEASE PROTEIN CYST"/>
    <property type="match status" value="1"/>
</dbReference>
<dbReference type="SUPFAM" id="SSF161098">
    <property type="entry name" value="MetI-like"/>
    <property type="match status" value="1"/>
</dbReference>
<name>A0A1C6S2N0_9ACTN</name>
<evidence type="ECO:0000256" key="3">
    <source>
        <dbReference type="ARBA" id="ARBA00022448"/>
    </source>
</evidence>
<dbReference type="PROSITE" id="PS50928">
    <property type="entry name" value="ABC_TM1"/>
    <property type="match status" value="1"/>
</dbReference>
<dbReference type="OrthoDB" id="9774448at2"/>
<keyword evidence="5 10" id="KW-0812">Transmembrane</keyword>
<feature type="transmembrane region" description="Helical" evidence="10">
    <location>
        <begin position="245"/>
        <end position="264"/>
    </location>
</feature>
<evidence type="ECO:0000256" key="1">
    <source>
        <dbReference type="ARBA" id="ARBA00004141"/>
    </source>
</evidence>
<evidence type="ECO:0000256" key="11">
    <source>
        <dbReference type="RuleBase" id="RU365097"/>
    </source>
</evidence>
<evidence type="ECO:0000256" key="2">
    <source>
        <dbReference type="ARBA" id="ARBA00011779"/>
    </source>
</evidence>
<keyword evidence="7" id="KW-0764">Sulfate transport</keyword>
<evidence type="ECO:0000256" key="6">
    <source>
        <dbReference type="ARBA" id="ARBA00022989"/>
    </source>
</evidence>
<feature type="transmembrane region" description="Helical" evidence="10">
    <location>
        <begin position="65"/>
        <end position="87"/>
    </location>
</feature>
<comment type="function">
    <text evidence="11">Part of the binding-protein-dependent transport system for molybdenum; probably responsible for the translocation of the substrate across the membrane.</text>
</comment>
<comment type="similarity">
    <text evidence="11">Belongs to the binding-protein-dependent transport system permease family. CysTW subfamily.</text>
</comment>
<evidence type="ECO:0000256" key="4">
    <source>
        <dbReference type="ARBA" id="ARBA00022505"/>
    </source>
</evidence>
<dbReference type="InterPro" id="IPR000515">
    <property type="entry name" value="MetI-like"/>
</dbReference>
<feature type="transmembrane region" description="Helical" evidence="10">
    <location>
        <begin position="99"/>
        <end position="120"/>
    </location>
</feature>
<reference evidence="14" key="1">
    <citation type="submission" date="2016-06" db="EMBL/GenBank/DDBJ databases">
        <authorList>
            <person name="Varghese N."/>
            <person name="Submissions Spin"/>
        </authorList>
    </citation>
    <scope>NUCLEOTIDE SEQUENCE [LARGE SCALE GENOMIC DNA]</scope>
    <source>
        <strain evidence="14">DSM 43817</strain>
    </source>
</reference>
<comment type="subunit">
    <text evidence="2">The complex is composed of two ATP-binding proteins (CysA), two transmembrane proteins (CysT and CysW) and a solute-binding protein (CysP).</text>
</comment>
<evidence type="ECO:0000259" key="12">
    <source>
        <dbReference type="PROSITE" id="PS50928"/>
    </source>
</evidence>
<dbReference type="GO" id="GO:0005886">
    <property type="term" value="C:plasma membrane"/>
    <property type="evidence" value="ECO:0007669"/>
    <property type="project" value="UniProtKB-SubCell"/>
</dbReference>
<keyword evidence="14" id="KW-1185">Reference proteome</keyword>
<keyword evidence="3 10" id="KW-0813">Transport</keyword>
<evidence type="ECO:0000313" key="14">
    <source>
        <dbReference type="Proteomes" id="UP000198959"/>
    </source>
</evidence>
<dbReference type="EMBL" id="FMHW01000002">
    <property type="protein sequence ID" value="SCL23735.1"/>
    <property type="molecule type" value="Genomic_DNA"/>
</dbReference>
<dbReference type="CDD" id="cd06261">
    <property type="entry name" value="TM_PBP2"/>
    <property type="match status" value="1"/>
</dbReference>
<dbReference type="AlphaFoldDB" id="A0A1C6S2N0"/>
<proteinExistence type="inferred from homology"/>
<accession>A0A1C6S2N0</accession>
<dbReference type="GO" id="GO:0015098">
    <property type="term" value="F:molybdate ion transmembrane transporter activity"/>
    <property type="evidence" value="ECO:0007669"/>
    <property type="project" value="UniProtKB-UniRule"/>
</dbReference>
<dbReference type="InterPro" id="IPR035906">
    <property type="entry name" value="MetI-like_sf"/>
</dbReference>
<evidence type="ECO:0000256" key="5">
    <source>
        <dbReference type="ARBA" id="ARBA00022692"/>
    </source>
</evidence>
<dbReference type="Gene3D" id="1.10.3720.10">
    <property type="entry name" value="MetI-like"/>
    <property type="match status" value="1"/>
</dbReference>
<feature type="transmembrane region" description="Helical" evidence="10">
    <location>
        <begin position="140"/>
        <end position="161"/>
    </location>
</feature>
<gene>
    <name evidence="13" type="ORF">GA0074692_1637</name>
</gene>
<keyword evidence="6 10" id="KW-1133">Transmembrane helix</keyword>
<feature type="domain" description="ABC transmembrane type-1" evidence="12">
    <location>
        <begin position="61"/>
        <end position="262"/>
    </location>
</feature>
<dbReference type="STRING" id="145854.GA0074692_1637"/>
<feature type="transmembrane region" description="Helical" evidence="10">
    <location>
        <begin position="21"/>
        <end position="45"/>
    </location>
</feature>
<comment type="subcellular location">
    <subcellularLocation>
        <location evidence="10">Cell membrane</location>
        <topology evidence="10">Multi-pass membrane protein</topology>
    </subcellularLocation>
    <subcellularLocation>
        <location evidence="1">Membrane</location>
        <topology evidence="1">Multi-pass membrane protein</topology>
    </subcellularLocation>
</comment>
<dbReference type="NCBIfam" id="TIGR01581">
    <property type="entry name" value="Mo_ABC_porter"/>
    <property type="match status" value="1"/>
</dbReference>
<dbReference type="InterPro" id="IPR005667">
    <property type="entry name" value="Sulph_transpt2"/>
</dbReference>
<evidence type="ECO:0000256" key="9">
    <source>
        <dbReference type="ARBA" id="ARBA00025323"/>
    </source>
</evidence>
<dbReference type="Pfam" id="PF00528">
    <property type="entry name" value="BPD_transp_1"/>
    <property type="match status" value="1"/>
</dbReference>
<dbReference type="RefSeq" id="WP_091641127.1">
    <property type="nucleotide sequence ID" value="NZ_FMHW01000002.1"/>
</dbReference>
<protein>
    <recommendedName>
        <fullName evidence="11">Molybdenum transport system permease</fullName>
    </recommendedName>
</protein>
<dbReference type="InterPro" id="IPR006469">
    <property type="entry name" value="NifC_ABC_porter"/>
</dbReference>
<evidence type="ECO:0000313" key="13">
    <source>
        <dbReference type="EMBL" id="SCL23735.1"/>
    </source>
</evidence>
<sequence length="272" mass="28524">MGFRAAAATVRGSDRRVPITLLVPALLGLLFLLLPLVGLLVRAPWTDLPRRLADPDVLTALRLSLVSATLATLLCLLLGVPLAWVLARVAFPGRRVVRALVTVPLVLPPVVGGVALLLVFGRRGLLGGWLDATFGISLPFTTAGVVLAESFVAMPFLIIAVEGALRGADRRYEEAAATLGAGRWTTFTHVTLPLVAPGVTAGAVLCWARALGEFGATITFAGNFPGTTQTMPLAVYLALENDLEAALVLSLVLLAVSVTILAALRDRWTAGP</sequence>
<dbReference type="GO" id="GO:0015419">
    <property type="term" value="F:ABC-type sulfate transporter activity"/>
    <property type="evidence" value="ECO:0007669"/>
    <property type="project" value="InterPro"/>
</dbReference>
<evidence type="ECO:0000256" key="8">
    <source>
        <dbReference type="ARBA" id="ARBA00023136"/>
    </source>
</evidence>
<evidence type="ECO:0000256" key="10">
    <source>
        <dbReference type="RuleBase" id="RU363032"/>
    </source>
</evidence>
<keyword evidence="4 11" id="KW-0500">Molybdenum</keyword>
<organism evidence="13 14">
    <name type="scientific">Micromonospora pallida</name>
    <dbReference type="NCBI Taxonomy" id="145854"/>
    <lineage>
        <taxon>Bacteria</taxon>
        <taxon>Bacillati</taxon>
        <taxon>Actinomycetota</taxon>
        <taxon>Actinomycetes</taxon>
        <taxon>Micromonosporales</taxon>
        <taxon>Micromonosporaceae</taxon>
        <taxon>Micromonospora</taxon>
    </lineage>
</organism>
<dbReference type="NCBIfam" id="TIGR02141">
    <property type="entry name" value="modB_ABC"/>
    <property type="match status" value="1"/>
</dbReference>
<dbReference type="PANTHER" id="PTHR30406">
    <property type="entry name" value="SULFATE TRANSPORT SYSTEM PERMEASE PROTEIN"/>
    <property type="match status" value="1"/>
</dbReference>
<dbReference type="InterPro" id="IPR011867">
    <property type="entry name" value="ModB_ABC"/>
</dbReference>
<dbReference type="Proteomes" id="UP000198959">
    <property type="component" value="Unassembled WGS sequence"/>
</dbReference>
<keyword evidence="8 10" id="KW-0472">Membrane</keyword>
<keyword evidence="11" id="KW-1003">Cell membrane</keyword>